<sequence length="269" mass="29079">MLFQAILLGLFCYVASLGVPWFFGTTGGFYYLSRPLISGMFVGIILGDIQTGIIIGAAVQALYLSLIVPGGVAAADITFVAYPAIALAMLSGADVQVAIALAATIGLLGVILFNLIETINTFWNHLADKYVEKGDLKGFWRANAIYPQITTFILRFVPTFLAVYFGAQYAENFLNSIPDVLMQIMTVLGGVLPAVGIGLLLSQIMKEKFLLVYFLVGFIGIVFLNLNMIALTIVGATIAVMHYKYSPRAVKSNAGPSNQNIDDDDEEEL</sequence>
<keyword evidence="7 9" id="KW-1133">Transmembrane helix</keyword>
<feature type="transmembrane region" description="Helical" evidence="9">
    <location>
        <begin position="28"/>
        <end position="49"/>
    </location>
</feature>
<evidence type="ECO:0000256" key="2">
    <source>
        <dbReference type="ARBA" id="ARBA00022448"/>
    </source>
</evidence>
<dbReference type="InterPro" id="IPR050303">
    <property type="entry name" value="GatZ_KbaZ_carbometab"/>
</dbReference>
<feature type="transmembrane region" description="Helical" evidence="9">
    <location>
        <begin position="97"/>
        <end position="123"/>
    </location>
</feature>
<evidence type="ECO:0000256" key="4">
    <source>
        <dbReference type="ARBA" id="ARBA00022597"/>
    </source>
</evidence>
<evidence type="ECO:0000256" key="9">
    <source>
        <dbReference type="SAM" id="Phobius"/>
    </source>
</evidence>
<dbReference type="AlphaFoldDB" id="A0AA45HHW9"/>
<evidence type="ECO:0000313" key="11">
    <source>
        <dbReference type="Proteomes" id="UP000245921"/>
    </source>
</evidence>
<keyword evidence="4" id="KW-0762">Sugar transport</keyword>
<keyword evidence="3" id="KW-1003">Cell membrane</keyword>
<evidence type="ECO:0000256" key="1">
    <source>
        <dbReference type="ARBA" id="ARBA00004651"/>
    </source>
</evidence>
<keyword evidence="8 9" id="KW-0472">Membrane</keyword>
<feature type="transmembrane region" description="Helical" evidence="9">
    <location>
        <begin position="210"/>
        <end position="243"/>
    </location>
</feature>
<keyword evidence="5" id="KW-0598">Phosphotransferase system</keyword>
<dbReference type="PROSITE" id="PS51106">
    <property type="entry name" value="PTS_EIIC_TYPE_4"/>
    <property type="match status" value="1"/>
</dbReference>
<accession>A0AA45HHW9</accession>
<dbReference type="EMBL" id="QGGI01000016">
    <property type="protein sequence ID" value="PWJ89010.1"/>
    <property type="molecule type" value="Genomic_DNA"/>
</dbReference>
<comment type="caution">
    <text evidence="10">The sequence shown here is derived from an EMBL/GenBank/DDBJ whole genome shotgun (WGS) entry which is preliminary data.</text>
</comment>
<feature type="transmembrane region" description="Helical" evidence="9">
    <location>
        <begin position="144"/>
        <end position="165"/>
    </location>
</feature>
<comment type="subcellular location">
    <subcellularLocation>
        <location evidence="1">Cell membrane</location>
        <topology evidence="1">Multi-pass membrane protein</topology>
    </subcellularLocation>
</comment>
<reference evidence="10 11" key="1">
    <citation type="submission" date="2018-05" db="EMBL/GenBank/DDBJ databases">
        <title>Genomic Encyclopedia of Type Strains, Phase IV (KMG-IV): sequencing the most valuable type-strain genomes for metagenomic binning, comparative biology and taxonomic classification.</title>
        <authorList>
            <person name="Goeker M."/>
        </authorList>
    </citation>
    <scope>NUCLEOTIDE SEQUENCE [LARGE SCALE GENOMIC DNA]</scope>
    <source>
        <strain evidence="10 11">DSM 24906</strain>
    </source>
</reference>
<keyword evidence="11" id="KW-1185">Reference proteome</keyword>
<dbReference type="GO" id="GO:0005886">
    <property type="term" value="C:plasma membrane"/>
    <property type="evidence" value="ECO:0007669"/>
    <property type="project" value="UniProtKB-SubCell"/>
</dbReference>
<dbReference type="Proteomes" id="UP000245921">
    <property type="component" value="Unassembled WGS sequence"/>
</dbReference>
<feature type="transmembrane region" description="Helical" evidence="9">
    <location>
        <begin position="61"/>
        <end position="85"/>
    </location>
</feature>
<feature type="transmembrane region" description="Helical" evidence="9">
    <location>
        <begin position="180"/>
        <end position="201"/>
    </location>
</feature>
<name>A0AA45HHW9_9BACT</name>
<keyword evidence="6 9" id="KW-0812">Transmembrane</keyword>
<dbReference type="PANTHER" id="PTHR32502:SF8">
    <property type="entry name" value="N-ACETYLGALACTOSAMINE PERMEASE IIC COMPONENT 1"/>
    <property type="match status" value="1"/>
</dbReference>
<protein>
    <submittedName>
        <fullName evidence="10">PTS system mannose-specific IIC component</fullName>
    </submittedName>
</protein>
<evidence type="ECO:0000256" key="7">
    <source>
        <dbReference type="ARBA" id="ARBA00022989"/>
    </source>
</evidence>
<proteinExistence type="predicted"/>
<dbReference type="PANTHER" id="PTHR32502">
    <property type="entry name" value="N-ACETYLGALACTOSAMINE PERMEASE II COMPONENT-RELATED"/>
    <property type="match status" value="1"/>
</dbReference>
<keyword evidence="2" id="KW-0813">Transport</keyword>
<organism evidence="10 11">
    <name type="scientific">Oceanotoga teriensis</name>
    <dbReference type="NCBI Taxonomy" id="515440"/>
    <lineage>
        <taxon>Bacteria</taxon>
        <taxon>Thermotogati</taxon>
        <taxon>Thermotogota</taxon>
        <taxon>Thermotogae</taxon>
        <taxon>Petrotogales</taxon>
        <taxon>Petrotogaceae</taxon>
        <taxon>Oceanotoga</taxon>
    </lineage>
</organism>
<dbReference type="Pfam" id="PF03609">
    <property type="entry name" value="EII-Sor"/>
    <property type="match status" value="1"/>
</dbReference>
<evidence type="ECO:0000256" key="3">
    <source>
        <dbReference type="ARBA" id="ARBA00022475"/>
    </source>
</evidence>
<evidence type="ECO:0000256" key="5">
    <source>
        <dbReference type="ARBA" id="ARBA00022683"/>
    </source>
</evidence>
<evidence type="ECO:0000256" key="8">
    <source>
        <dbReference type="ARBA" id="ARBA00023136"/>
    </source>
</evidence>
<dbReference type="GO" id="GO:0009401">
    <property type="term" value="P:phosphoenolpyruvate-dependent sugar phosphotransferase system"/>
    <property type="evidence" value="ECO:0007669"/>
    <property type="project" value="UniProtKB-KW"/>
</dbReference>
<dbReference type="InterPro" id="IPR004700">
    <property type="entry name" value="PTS_IIC_man"/>
</dbReference>
<evidence type="ECO:0000313" key="10">
    <source>
        <dbReference type="EMBL" id="PWJ89010.1"/>
    </source>
</evidence>
<dbReference type="RefSeq" id="WP_170110827.1">
    <property type="nucleotide sequence ID" value="NZ_QGGI01000016.1"/>
</dbReference>
<evidence type="ECO:0000256" key="6">
    <source>
        <dbReference type="ARBA" id="ARBA00022692"/>
    </source>
</evidence>
<gene>
    <name evidence="10" type="ORF">C7380_11623</name>
</gene>